<sequence length="135" mass="15858">MNLKNLFLYTLTLAATASSLPLEVEPNESDVILIEPQVEETAVINEIEPPLKRDFDHSKIFPIEFEDKVKDELRSEEENIEKRGIRKSKTKSIIERRAAKKAKKQRRNFERRIAKKAKKQRRLQRRAAKKAAKKY</sequence>
<dbReference type="AlphaFoldDB" id="A0A1Y1VC56"/>
<accession>A0A1Y1VC56</accession>
<evidence type="ECO:0000256" key="1">
    <source>
        <dbReference type="SAM" id="MobiDB-lite"/>
    </source>
</evidence>
<evidence type="ECO:0000256" key="2">
    <source>
        <dbReference type="SAM" id="SignalP"/>
    </source>
</evidence>
<protein>
    <recommendedName>
        <fullName evidence="5">BZIP domain-containing protein</fullName>
    </recommendedName>
</protein>
<feature type="compositionally biased region" description="Basic residues" evidence="1">
    <location>
        <begin position="113"/>
        <end position="135"/>
    </location>
</feature>
<reference evidence="3 4" key="2">
    <citation type="submission" date="2016-08" db="EMBL/GenBank/DDBJ databases">
        <title>Pervasive Adenine N6-methylation of Active Genes in Fungi.</title>
        <authorList>
            <consortium name="DOE Joint Genome Institute"/>
            <person name="Mondo S.J."/>
            <person name="Dannebaum R.O."/>
            <person name="Kuo R.C."/>
            <person name="Labutti K."/>
            <person name="Haridas S."/>
            <person name="Kuo A."/>
            <person name="Salamov A."/>
            <person name="Ahrendt S.R."/>
            <person name="Lipzen A."/>
            <person name="Sullivan W."/>
            <person name="Andreopoulos W.B."/>
            <person name="Clum A."/>
            <person name="Lindquist E."/>
            <person name="Daum C."/>
            <person name="Ramamoorthy G.K."/>
            <person name="Gryganskyi A."/>
            <person name="Culley D."/>
            <person name="Magnuson J.K."/>
            <person name="James T.Y."/>
            <person name="O'Malley M.A."/>
            <person name="Stajich J.E."/>
            <person name="Spatafora J.W."/>
            <person name="Visel A."/>
            <person name="Grigoriev I.V."/>
        </authorList>
    </citation>
    <scope>NUCLEOTIDE SEQUENCE [LARGE SCALE GENOMIC DNA]</scope>
    <source>
        <strain evidence="4">finn</strain>
    </source>
</reference>
<evidence type="ECO:0000313" key="3">
    <source>
        <dbReference type="EMBL" id="ORX52553.1"/>
    </source>
</evidence>
<feature type="chain" id="PRO_5012756389" description="BZIP domain-containing protein" evidence="2">
    <location>
        <begin position="20"/>
        <end position="135"/>
    </location>
</feature>
<evidence type="ECO:0000313" key="4">
    <source>
        <dbReference type="Proteomes" id="UP000193719"/>
    </source>
</evidence>
<proteinExistence type="predicted"/>
<dbReference type="EMBL" id="MCFH01000015">
    <property type="protein sequence ID" value="ORX52553.1"/>
    <property type="molecule type" value="Genomic_DNA"/>
</dbReference>
<comment type="caution">
    <text evidence="3">The sequence shown here is derived from an EMBL/GenBank/DDBJ whole genome shotgun (WGS) entry which is preliminary data.</text>
</comment>
<keyword evidence="4" id="KW-1185">Reference proteome</keyword>
<gene>
    <name evidence="3" type="ORF">BCR36DRAFT_582498</name>
</gene>
<feature type="region of interest" description="Disordered" evidence="1">
    <location>
        <begin position="97"/>
        <end position="135"/>
    </location>
</feature>
<organism evidence="3 4">
    <name type="scientific">Piromyces finnis</name>
    <dbReference type="NCBI Taxonomy" id="1754191"/>
    <lineage>
        <taxon>Eukaryota</taxon>
        <taxon>Fungi</taxon>
        <taxon>Fungi incertae sedis</taxon>
        <taxon>Chytridiomycota</taxon>
        <taxon>Chytridiomycota incertae sedis</taxon>
        <taxon>Neocallimastigomycetes</taxon>
        <taxon>Neocallimastigales</taxon>
        <taxon>Neocallimastigaceae</taxon>
        <taxon>Piromyces</taxon>
    </lineage>
</organism>
<name>A0A1Y1VC56_9FUNG</name>
<keyword evidence="2" id="KW-0732">Signal</keyword>
<dbReference type="Proteomes" id="UP000193719">
    <property type="component" value="Unassembled WGS sequence"/>
</dbReference>
<feature type="signal peptide" evidence="2">
    <location>
        <begin position="1"/>
        <end position="19"/>
    </location>
</feature>
<reference evidence="3 4" key="1">
    <citation type="submission" date="2016-08" db="EMBL/GenBank/DDBJ databases">
        <title>Genomes of anaerobic fungi encode conserved fungal cellulosomes for biomass hydrolysis.</title>
        <authorList>
            <consortium name="DOE Joint Genome Institute"/>
            <person name="Haitjema C.H."/>
            <person name="Gilmore S.P."/>
            <person name="Henske J.K."/>
            <person name="Solomon K.V."/>
            <person name="De Groot R."/>
            <person name="Kuo A."/>
            <person name="Mondo S.J."/>
            <person name="Salamov A.A."/>
            <person name="Labutti K."/>
            <person name="Zhao Z."/>
            <person name="Chiniquy J."/>
            <person name="Barry K."/>
            <person name="Brewer H.M."/>
            <person name="Purvine S.O."/>
            <person name="Wright A.T."/>
            <person name="Boxma B."/>
            <person name="Van Alen T."/>
            <person name="Hackstein J.H."/>
            <person name="Baker S.E."/>
            <person name="Grigoriev I.V."/>
            <person name="O'Malley M.A."/>
        </authorList>
    </citation>
    <scope>NUCLEOTIDE SEQUENCE [LARGE SCALE GENOMIC DNA]</scope>
    <source>
        <strain evidence="4">finn</strain>
    </source>
</reference>
<evidence type="ECO:0008006" key="5">
    <source>
        <dbReference type="Google" id="ProtNLM"/>
    </source>
</evidence>